<dbReference type="Pfam" id="PF01243">
    <property type="entry name" value="PNPOx_N"/>
    <property type="match status" value="1"/>
</dbReference>
<feature type="domain" description="Pyridoxine 5'-phosphate oxidase dimerisation C-terminal" evidence="10">
    <location>
        <begin position="172"/>
        <end position="223"/>
    </location>
</feature>
<dbReference type="Proteomes" id="UP000217881">
    <property type="component" value="Unassembled WGS sequence"/>
</dbReference>
<dbReference type="EMBL" id="NRHA01000011">
    <property type="protein sequence ID" value="PCC53962.1"/>
    <property type="molecule type" value="Genomic_DNA"/>
</dbReference>
<organism evidence="11 14">
    <name type="scientific">Brevibacterium aurantiacum</name>
    <dbReference type="NCBI Taxonomy" id="273384"/>
    <lineage>
        <taxon>Bacteria</taxon>
        <taxon>Bacillati</taxon>
        <taxon>Actinomycetota</taxon>
        <taxon>Actinomycetes</taxon>
        <taxon>Micrococcales</taxon>
        <taxon>Brevibacteriaceae</taxon>
        <taxon>Brevibacterium</taxon>
    </lineage>
</organism>
<comment type="caution">
    <text evidence="5">Lacks conserved residue(s) required for the propagation of feature annotation.</text>
</comment>
<evidence type="ECO:0000259" key="9">
    <source>
        <dbReference type="Pfam" id="PF01243"/>
    </source>
</evidence>
<dbReference type="PIRSF" id="PIRSF000190">
    <property type="entry name" value="Pyd_amn-ph_oxd"/>
    <property type="match status" value="1"/>
</dbReference>
<comment type="catalytic activity">
    <reaction evidence="5">
        <text>pyridoxamine 5'-phosphate + O2 + H2O = pyridoxal 5'-phosphate + H2O2 + NH4(+)</text>
        <dbReference type="Rhea" id="RHEA:15817"/>
        <dbReference type="ChEBI" id="CHEBI:15377"/>
        <dbReference type="ChEBI" id="CHEBI:15379"/>
        <dbReference type="ChEBI" id="CHEBI:16240"/>
        <dbReference type="ChEBI" id="CHEBI:28938"/>
        <dbReference type="ChEBI" id="CHEBI:58451"/>
        <dbReference type="ChEBI" id="CHEBI:597326"/>
        <dbReference type="EC" id="1.4.3.5"/>
    </reaction>
</comment>
<evidence type="ECO:0000313" key="12">
    <source>
        <dbReference type="EMBL" id="PCC53962.1"/>
    </source>
</evidence>
<comment type="catalytic activity">
    <reaction evidence="5">
        <text>pyridoxine 5'-phosphate + O2 = pyridoxal 5'-phosphate + H2O2</text>
        <dbReference type="Rhea" id="RHEA:15149"/>
        <dbReference type="ChEBI" id="CHEBI:15379"/>
        <dbReference type="ChEBI" id="CHEBI:16240"/>
        <dbReference type="ChEBI" id="CHEBI:58589"/>
        <dbReference type="ChEBI" id="CHEBI:597326"/>
        <dbReference type="EC" id="1.4.3.5"/>
    </reaction>
</comment>
<reference evidence="13 16" key="4">
    <citation type="submission" date="2018-10" db="EMBL/GenBank/DDBJ databases">
        <title>Brevibacterium genomes from Austrain hard cheese rinds.</title>
        <authorList>
            <person name="Anast J.M."/>
            <person name="Dzieciol M."/>
            <person name="Schultz D.L."/>
            <person name="Mann E."/>
            <person name="Wagner M."/>
            <person name="Schmitz-Esser S."/>
        </authorList>
    </citation>
    <scope>NUCLEOTIDE SEQUENCE [LARGE SCALE GENOMIC DNA]</scope>
    <source>
        <strain evidence="13 16">L261</strain>
    </source>
</reference>
<dbReference type="PANTHER" id="PTHR10851:SF0">
    <property type="entry name" value="PYRIDOXINE-5'-PHOSPHATE OXIDASE"/>
    <property type="match status" value="1"/>
</dbReference>
<evidence type="ECO:0000313" key="16">
    <source>
        <dbReference type="Proteomes" id="UP000297736"/>
    </source>
</evidence>
<dbReference type="NCBIfam" id="TIGR00558">
    <property type="entry name" value="pdxH"/>
    <property type="match status" value="1"/>
</dbReference>
<dbReference type="InterPro" id="IPR000659">
    <property type="entry name" value="Pyridox_Oxase"/>
</dbReference>
<evidence type="ECO:0000313" key="11">
    <source>
        <dbReference type="EMBL" id="AOP54920.1"/>
    </source>
</evidence>
<evidence type="ECO:0000256" key="6">
    <source>
        <dbReference type="PIRSR" id="PIRSR000190-1"/>
    </source>
</evidence>
<keyword evidence="5" id="KW-0664">Pyridoxine biosynthesis</keyword>
<feature type="binding site" evidence="5 6">
    <location>
        <position position="123"/>
    </location>
    <ligand>
        <name>substrate</name>
    </ligand>
</feature>
<dbReference type="NCBIfam" id="NF004231">
    <property type="entry name" value="PRK05679.1"/>
    <property type="match status" value="1"/>
</dbReference>
<dbReference type="InterPro" id="IPR019576">
    <property type="entry name" value="Pyridoxamine_oxidase_dimer_C"/>
</dbReference>
<dbReference type="InterPro" id="IPR011576">
    <property type="entry name" value="Pyridox_Oxase_N"/>
</dbReference>
<name>A0A1D7W7G4_BREAU</name>
<feature type="binding site" evidence="5 6">
    <location>
        <position position="127"/>
    </location>
    <ligand>
        <name>substrate</name>
    </ligand>
</feature>
<reference evidence="11" key="1">
    <citation type="submission" date="2016-09" db="EMBL/GenBank/DDBJ databases">
        <title>Complete Genome Sequence of Brevibacterium aurantiacum SMQ-1335.</title>
        <authorList>
            <person name="de Melo A.G."/>
            <person name="Labrie S.J."/>
            <person name="Dumaresq J."/>
            <person name="Roberts R.J."/>
            <person name="Tremblay D.M."/>
            <person name="Moineau S."/>
        </authorList>
    </citation>
    <scope>NUCLEOTIDE SEQUENCE</scope>
    <source>
        <strain evidence="11">SMQ-1335</strain>
    </source>
</reference>
<feature type="binding site" evidence="5 7">
    <location>
        <position position="195"/>
    </location>
    <ligand>
        <name>FMN</name>
        <dbReference type="ChEBI" id="CHEBI:58210"/>
    </ligand>
</feature>
<dbReference type="EMBL" id="CP017150">
    <property type="protein sequence ID" value="AOP54920.1"/>
    <property type="molecule type" value="Genomic_DNA"/>
</dbReference>
<evidence type="ECO:0000313" key="14">
    <source>
        <dbReference type="Proteomes" id="UP000094793"/>
    </source>
</evidence>
<feature type="binding site" evidence="5 6">
    <location>
        <position position="131"/>
    </location>
    <ligand>
        <name>substrate</name>
    </ligand>
</feature>
<feature type="binding site" evidence="5 7">
    <location>
        <position position="105"/>
    </location>
    <ligand>
        <name>FMN</name>
        <dbReference type="ChEBI" id="CHEBI:58210"/>
    </ligand>
</feature>
<evidence type="ECO:0000259" key="10">
    <source>
        <dbReference type="Pfam" id="PF10590"/>
    </source>
</evidence>
<keyword evidence="4 5" id="KW-0560">Oxidoreductase</keyword>
<comment type="similarity">
    <text evidence="1 5">Belongs to the pyridoxamine 5'-phosphate oxidase family.</text>
</comment>
<dbReference type="AlphaFoldDB" id="A0A1D7W7G4"/>
<feature type="binding site" evidence="5 7">
    <location>
        <begin position="61"/>
        <end position="66"/>
    </location>
    <ligand>
        <name>FMN</name>
        <dbReference type="ChEBI" id="CHEBI:58210"/>
    </ligand>
</feature>
<reference evidence="14" key="2">
    <citation type="submission" date="2016-09" db="EMBL/GenBank/DDBJ databases">
        <title>Complete Genome Sequence of Brevibacterium linens SMQ-1335.</title>
        <authorList>
            <person name="de Melo A.G."/>
            <person name="Labrie S.J."/>
            <person name="Dumaresq J."/>
            <person name="Roberts R.J."/>
            <person name="Tremblay D.M."/>
            <person name="Moineau S."/>
        </authorList>
    </citation>
    <scope>NUCLEOTIDE SEQUENCE [LARGE SCALE GENOMIC DNA]</scope>
    <source>
        <strain evidence="14">SMQ-1335</strain>
    </source>
</reference>
<dbReference type="OrthoDB" id="9780392at2"/>
<feature type="region of interest" description="Disordered" evidence="8">
    <location>
        <begin position="1"/>
        <end position="21"/>
    </location>
</feature>
<comment type="pathway">
    <text evidence="5">Cofactor metabolism; pyridoxal 5'-phosphate salvage; pyridoxal 5'-phosphate from pyridoxine 5'-phosphate: step 1/1.</text>
</comment>
<evidence type="ECO:0000256" key="4">
    <source>
        <dbReference type="ARBA" id="ARBA00023002"/>
    </source>
</evidence>
<feature type="binding site" evidence="5 7">
    <location>
        <position position="83"/>
    </location>
    <ligand>
        <name>FMN</name>
        <dbReference type="ChEBI" id="CHEBI:58210"/>
    </ligand>
</feature>
<dbReference type="Proteomes" id="UP000297736">
    <property type="component" value="Unassembled WGS sequence"/>
</dbReference>
<dbReference type="eggNOG" id="COG0259">
    <property type="taxonomic scope" value="Bacteria"/>
</dbReference>
<dbReference type="RefSeq" id="WP_069600846.1">
    <property type="nucleotide sequence ID" value="NZ_CP017150.1"/>
</dbReference>
<comment type="subunit">
    <text evidence="5">Homodimer.</text>
</comment>
<dbReference type="Gene3D" id="2.30.110.10">
    <property type="entry name" value="Electron Transport, Fmn-binding Protein, Chain A"/>
    <property type="match status" value="1"/>
</dbReference>
<dbReference type="EC" id="1.4.3.5" evidence="5"/>
<dbReference type="PANTHER" id="PTHR10851">
    <property type="entry name" value="PYRIDOXINE-5-PHOSPHATE OXIDASE"/>
    <property type="match status" value="1"/>
</dbReference>
<evidence type="ECO:0000256" key="7">
    <source>
        <dbReference type="PIRSR" id="PIRSR000190-2"/>
    </source>
</evidence>
<reference evidence="12 15" key="3">
    <citation type="journal article" date="2017" name="Elife">
        <title>Extensive horizontal gene transfer in cheese-associated bacteria.</title>
        <authorList>
            <person name="Bonham K.S."/>
            <person name="Wolfe B.E."/>
            <person name="Dutton R.J."/>
        </authorList>
    </citation>
    <scope>NUCLEOTIDE SEQUENCE [LARGE SCALE GENOMIC DNA]</scope>
    <source>
        <strain evidence="12 15">738_8</strain>
    </source>
</reference>
<dbReference type="GO" id="GO:0004733">
    <property type="term" value="F:pyridoxamine phosphate oxidase activity"/>
    <property type="evidence" value="ECO:0007669"/>
    <property type="project" value="UniProtKB-UniRule"/>
</dbReference>
<dbReference type="GO" id="GO:0008615">
    <property type="term" value="P:pyridoxine biosynthetic process"/>
    <property type="evidence" value="ECO:0007669"/>
    <property type="project" value="UniProtKB-UniRule"/>
</dbReference>
<dbReference type="Pfam" id="PF10590">
    <property type="entry name" value="PNP_phzG_C"/>
    <property type="match status" value="1"/>
</dbReference>
<evidence type="ECO:0000256" key="8">
    <source>
        <dbReference type="SAM" id="MobiDB-lite"/>
    </source>
</evidence>
<evidence type="ECO:0000313" key="13">
    <source>
        <dbReference type="EMBL" id="TGD40788.1"/>
    </source>
</evidence>
<dbReference type="InterPro" id="IPR012349">
    <property type="entry name" value="Split_barrel_FMN-bd"/>
</dbReference>
<dbReference type="SUPFAM" id="SSF50475">
    <property type="entry name" value="FMN-binding split barrel"/>
    <property type="match status" value="1"/>
</dbReference>
<keyword evidence="2 5" id="KW-0285">Flavoprotein</keyword>
<evidence type="ECO:0000256" key="3">
    <source>
        <dbReference type="ARBA" id="ARBA00022643"/>
    </source>
</evidence>
<protein>
    <recommendedName>
        <fullName evidence="5">Pyridoxine/pyridoxamine 5'-phosphate oxidase</fullName>
        <ecNumber evidence="5">1.4.3.5</ecNumber>
    </recommendedName>
    <alternativeName>
        <fullName evidence="5">PNP/PMP oxidase</fullName>
        <shortName evidence="5">PNPOx</shortName>
    </alternativeName>
    <alternativeName>
        <fullName evidence="5">Pyridoxal 5'-phosphate synthase</fullName>
    </alternativeName>
</protein>
<evidence type="ECO:0000256" key="5">
    <source>
        <dbReference type="HAMAP-Rule" id="MF_01629"/>
    </source>
</evidence>
<accession>A0A2A3ZPQ1</accession>
<feature type="binding site" evidence="5 7">
    <location>
        <begin position="140"/>
        <end position="141"/>
    </location>
    <ligand>
        <name>FMN</name>
        <dbReference type="ChEBI" id="CHEBI:58210"/>
    </ligand>
</feature>
<dbReference type="UniPathway" id="UPA01068">
    <property type="reaction ID" value="UER00304"/>
</dbReference>
<proteinExistence type="inferred from homology"/>
<dbReference type="GO" id="GO:0010181">
    <property type="term" value="F:FMN binding"/>
    <property type="evidence" value="ECO:0007669"/>
    <property type="project" value="UniProtKB-UniRule"/>
</dbReference>
<dbReference type="PATRIC" id="fig|1703.10.peg.3327"/>
<comment type="pathway">
    <text evidence="5">Cofactor metabolism; pyridoxal 5'-phosphate salvage; pyridoxal 5'-phosphate from pyridoxamine 5'-phosphate: step 1/1.</text>
</comment>
<feature type="binding site" evidence="5 7">
    <location>
        <position position="185"/>
    </location>
    <ligand>
        <name>FMN</name>
        <dbReference type="ChEBI" id="CHEBI:58210"/>
    </ligand>
</feature>
<evidence type="ECO:0000313" key="15">
    <source>
        <dbReference type="Proteomes" id="UP000217881"/>
    </source>
</evidence>
<accession>A0A1D7W7G4</accession>
<dbReference type="KEGG" id="blin:BLSMQ_3218"/>
<feature type="binding site" evidence="5 6">
    <location>
        <position position="66"/>
    </location>
    <ligand>
        <name>substrate</name>
    </ligand>
</feature>
<feature type="domain" description="Pyridoxamine 5'-phosphate oxidase N-terminal" evidence="9">
    <location>
        <begin position="37"/>
        <end position="152"/>
    </location>
</feature>
<comment type="cofactor">
    <cofactor evidence="5 7">
        <name>FMN</name>
        <dbReference type="ChEBI" id="CHEBI:58210"/>
    </cofactor>
    <text evidence="5 7">Binds 1 FMN per subunit.</text>
</comment>
<dbReference type="Proteomes" id="UP000094793">
    <property type="component" value="Chromosome"/>
</dbReference>
<feature type="binding site" evidence="5 7">
    <location>
        <begin position="76"/>
        <end position="77"/>
    </location>
    <ligand>
        <name>FMN</name>
        <dbReference type="ChEBI" id="CHEBI:58210"/>
    </ligand>
</feature>
<dbReference type="EMBL" id="RHFF01000001">
    <property type="protein sequence ID" value="TGD40788.1"/>
    <property type="molecule type" value="Genomic_DNA"/>
</dbReference>
<evidence type="ECO:0000256" key="1">
    <source>
        <dbReference type="ARBA" id="ARBA00007301"/>
    </source>
</evidence>
<evidence type="ECO:0000256" key="2">
    <source>
        <dbReference type="ARBA" id="ARBA00022630"/>
    </source>
</evidence>
<feature type="binding site" evidence="5 6">
    <location>
        <begin position="191"/>
        <end position="193"/>
    </location>
    <ligand>
        <name>substrate</name>
    </ligand>
</feature>
<sequence length="223" mass="25801">MSEPVDRLPQTRKSYESPTFDHPQVSPLELFRQWYDEAAGHVREPNAMTVSTLDEWGPSSRIVLLKGIDETGFMFFTDYDSAKGRQLRADPRVAVNFPWQDMERQVRIRGLAEVAAPEDSDAYFAVRPHGSQIAASVSKQSQPVSGREQMQAEYDAALAEYEDKDVPRPEHWGGFRVRVFEIEFWQGQKNRFHDRWVFRRADGSHEPADLSRAEEWSPVRLYP</sequence>
<keyword evidence="3 5" id="KW-0288">FMN</keyword>
<gene>
    <name evidence="5 12" type="primary">pdxH</name>
    <name evidence="11" type="ORF">BLSMQ_3218</name>
    <name evidence="12" type="ORF">CIK59_09320</name>
    <name evidence="13" type="ORF">EB834_01790</name>
</gene>
<comment type="function">
    <text evidence="5">Catalyzes the oxidation of either pyridoxine 5'-phosphate (PNP) or pyridoxamine 5'-phosphate (PMP) into pyridoxal 5'-phosphate (PLP).</text>
</comment>
<feature type="binding site" evidence="6">
    <location>
        <begin position="12"/>
        <end position="15"/>
    </location>
    <ligand>
        <name>substrate</name>
    </ligand>
</feature>
<dbReference type="HAMAP" id="MF_01629">
    <property type="entry name" value="PdxH"/>
    <property type="match status" value="1"/>
</dbReference>